<dbReference type="PANTHER" id="PTHR34298">
    <property type="entry name" value="SEGREGATION AND CONDENSATION PROTEIN B"/>
    <property type="match status" value="1"/>
</dbReference>
<keyword evidence="2 5" id="KW-0132">Cell division</keyword>
<dbReference type="GO" id="GO:0051304">
    <property type="term" value="P:chromosome separation"/>
    <property type="evidence" value="ECO:0007669"/>
    <property type="project" value="InterPro"/>
</dbReference>
<comment type="similarity">
    <text evidence="5">Belongs to the ScpB family.</text>
</comment>
<dbReference type="PANTHER" id="PTHR34298:SF2">
    <property type="entry name" value="SEGREGATION AND CONDENSATION PROTEIN B"/>
    <property type="match status" value="1"/>
</dbReference>
<evidence type="ECO:0000256" key="4">
    <source>
        <dbReference type="ARBA" id="ARBA00023306"/>
    </source>
</evidence>
<comment type="subunit">
    <text evidence="5">Homodimer. Homodimerization may be required to stabilize the binding of ScpA to the Smc head domains. Component of a cohesin-like complex composed of ScpA, ScpB and the Smc homodimer, in which ScpA and ScpB bind to the head domain of Smc. The presence of the three proteins is required for the association of the complex with DNA.</text>
</comment>
<dbReference type="AlphaFoldDB" id="A0A1T4WYE4"/>
<evidence type="ECO:0000313" key="6">
    <source>
        <dbReference type="EMBL" id="SKA82269.1"/>
    </source>
</evidence>
<dbReference type="RefSeq" id="WP_078695811.1">
    <property type="nucleotide sequence ID" value="NZ_FUYH01000004.1"/>
</dbReference>
<dbReference type="Gene3D" id="1.10.10.10">
    <property type="entry name" value="Winged helix-like DNA-binding domain superfamily/Winged helix DNA-binding domain"/>
    <property type="match status" value="2"/>
</dbReference>
<keyword evidence="1 5" id="KW-0963">Cytoplasm</keyword>
<dbReference type="OrthoDB" id="9806226at2"/>
<protein>
    <recommendedName>
        <fullName evidence="5">Segregation and condensation protein B</fullName>
    </recommendedName>
</protein>
<evidence type="ECO:0000256" key="3">
    <source>
        <dbReference type="ARBA" id="ARBA00022829"/>
    </source>
</evidence>
<dbReference type="GO" id="GO:0006260">
    <property type="term" value="P:DNA replication"/>
    <property type="evidence" value="ECO:0007669"/>
    <property type="project" value="UniProtKB-UniRule"/>
</dbReference>
<dbReference type="Pfam" id="PF04079">
    <property type="entry name" value="SMC_ScpB"/>
    <property type="match status" value="1"/>
</dbReference>
<evidence type="ECO:0000256" key="1">
    <source>
        <dbReference type="ARBA" id="ARBA00022490"/>
    </source>
</evidence>
<comment type="subcellular location">
    <subcellularLocation>
        <location evidence="5">Cytoplasm</location>
    </subcellularLocation>
    <text evidence="5">Associated with two foci at the outer edges of the nucleoid region in young cells, and at four foci within both cell halves in older cells.</text>
</comment>
<gene>
    <name evidence="5" type="primary">scpB</name>
    <name evidence="6" type="ORF">SAMN05443428_104185</name>
</gene>
<evidence type="ECO:0000256" key="5">
    <source>
        <dbReference type="HAMAP-Rule" id="MF_01804"/>
    </source>
</evidence>
<dbReference type="STRING" id="1147123.SAMN05443428_104185"/>
<proteinExistence type="inferred from homology"/>
<dbReference type="EMBL" id="FUYH01000004">
    <property type="protein sequence ID" value="SKA82269.1"/>
    <property type="molecule type" value="Genomic_DNA"/>
</dbReference>
<dbReference type="InterPro" id="IPR036388">
    <property type="entry name" value="WH-like_DNA-bd_sf"/>
</dbReference>
<keyword evidence="4 5" id="KW-0131">Cell cycle</keyword>
<reference evidence="7" key="1">
    <citation type="submission" date="2017-02" db="EMBL/GenBank/DDBJ databases">
        <authorList>
            <person name="Varghese N."/>
            <person name="Submissions S."/>
        </authorList>
    </citation>
    <scope>NUCLEOTIDE SEQUENCE [LARGE SCALE GENOMIC DNA]</scope>
    <source>
        <strain evidence="7">USBA 833</strain>
    </source>
</reference>
<comment type="function">
    <text evidence="5">Participates in chromosomal partition during cell division. May act via the formation of a condensin-like complex containing Smc and ScpA that pull DNA away from mid-cell into both cell halves.</text>
</comment>
<dbReference type="Proteomes" id="UP000190105">
    <property type="component" value="Unassembled WGS sequence"/>
</dbReference>
<keyword evidence="7" id="KW-1185">Reference proteome</keyword>
<accession>A0A1T4WYE4</accession>
<dbReference type="PIRSF" id="PIRSF019345">
    <property type="entry name" value="ScpB"/>
    <property type="match status" value="1"/>
</dbReference>
<dbReference type="NCBIfam" id="TIGR00281">
    <property type="entry name" value="SMC-Scp complex subunit ScpB"/>
    <property type="match status" value="1"/>
</dbReference>
<evidence type="ECO:0000313" key="7">
    <source>
        <dbReference type="Proteomes" id="UP000190105"/>
    </source>
</evidence>
<sequence>MEDFLIDFQFEDDDERLKGIIEAVLFAAGDPISIKDLAYAAGVSEKRAETVIEMLEESYKSADRGLYIIRFNNKIQLSTKPEYGEYIKKLIKPEGRQNLSQAALETLSIIAYKQPITRIEIDEIRGVRSDRAIATLLERGLIKENGRLDAPGRPILYSTTDDFLKYFGFKNIKELPELIEFNLEYEEK</sequence>
<dbReference type="HAMAP" id="MF_01804">
    <property type="entry name" value="ScpB"/>
    <property type="match status" value="1"/>
</dbReference>
<evidence type="ECO:0000256" key="2">
    <source>
        <dbReference type="ARBA" id="ARBA00022618"/>
    </source>
</evidence>
<dbReference type="GO" id="GO:0051301">
    <property type="term" value="P:cell division"/>
    <property type="evidence" value="ECO:0007669"/>
    <property type="project" value="UniProtKB-KW"/>
</dbReference>
<dbReference type="InterPro" id="IPR005234">
    <property type="entry name" value="ScpB_csome_segregation"/>
</dbReference>
<organism evidence="6 7">
    <name type="scientific">Caloramator quimbayensis</name>
    <dbReference type="NCBI Taxonomy" id="1147123"/>
    <lineage>
        <taxon>Bacteria</taxon>
        <taxon>Bacillati</taxon>
        <taxon>Bacillota</taxon>
        <taxon>Clostridia</taxon>
        <taxon>Eubacteriales</taxon>
        <taxon>Clostridiaceae</taxon>
        <taxon>Caloramator</taxon>
    </lineage>
</organism>
<name>A0A1T4WYE4_9CLOT</name>
<dbReference type="SUPFAM" id="SSF46785">
    <property type="entry name" value="Winged helix' DNA-binding domain"/>
    <property type="match status" value="2"/>
</dbReference>
<dbReference type="GO" id="GO:0005737">
    <property type="term" value="C:cytoplasm"/>
    <property type="evidence" value="ECO:0007669"/>
    <property type="project" value="UniProtKB-SubCell"/>
</dbReference>
<dbReference type="InterPro" id="IPR036390">
    <property type="entry name" value="WH_DNA-bd_sf"/>
</dbReference>
<keyword evidence="3 5" id="KW-0159">Chromosome partition</keyword>